<dbReference type="AlphaFoldDB" id="A0A8F7PWZ6"/>
<name>A0A8F7PWZ6_KLEPN</name>
<proteinExistence type="predicted"/>
<reference evidence="1" key="1">
    <citation type="journal article" date="2021" name="Antibiotics">
        <title>Emergence of Hybrid Resistance and Virulence Plasmids Harboring New Delhi Metallo-beta-Lactamase in Klebsiella pneumoniae in Russia.</title>
        <authorList>
            <person name="Starkova P."/>
            <person name="Lazareva I."/>
            <person name="Avdeeva A."/>
            <person name="Sulian O."/>
            <person name="Likholetova D."/>
            <person name="Ageevets V."/>
            <person name="Lebedeva M."/>
            <person name="Gostev V."/>
            <person name="Sopova J."/>
            <person name="Sidorenko S."/>
        </authorList>
    </citation>
    <scope>NUCLEOTIDE SEQUENCE</scope>
    <source>
        <plasmid evidence="1">phvKpST15_NDM-1_2501</plasmid>
    </source>
</reference>
<keyword evidence="1" id="KW-0614">Plasmid</keyword>
<dbReference type="EMBL" id="MW911669">
    <property type="protein sequence ID" value="QXV90704.1"/>
    <property type="molecule type" value="Genomic_DNA"/>
</dbReference>
<organism evidence="1">
    <name type="scientific">Klebsiella pneumoniae subsp. pneumoniae</name>
    <dbReference type="NCBI Taxonomy" id="72407"/>
    <lineage>
        <taxon>Bacteria</taxon>
        <taxon>Pseudomonadati</taxon>
        <taxon>Pseudomonadota</taxon>
        <taxon>Gammaproteobacteria</taxon>
        <taxon>Enterobacterales</taxon>
        <taxon>Enterobacteriaceae</taxon>
        <taxon>Klebsiella/Raoultella group</taxon>
        <taxon>Klebsiella</taxon>
        <taxon>Klebsiella pneumoniae complex</taxon>
    </lineage>
</organism>
<sequence length="53" mass="5883">MRDLILQLSKSSIYSTKPFDMHNYCLPNSPIVSLFTKTVAGHTGALFPVKRAS</sequence>
<evidence type="ECO:0000313" key="1">
    <source>
        <dbReference type="EMBL" id="QXV90704.1"/>
    </source>
</evidence>
<accession>A0A8F7PWZ6</accession>
<geneLocation type="plasmid" evidence="1">
    <name>phvKpST15_NDM-1_2501</name>
</geneLocation>
<protein>
    <submittedName>
        <fullName evidence="1">Uncharacterized protein</fullName>
    </submittedName>
</protein>